<protein>
    <recommendedName>
        <fullName evidence="4">DNA-binding protein</fullName>
    </recommendedName>
</protein>
<dbReference type="OrthoDB" id="5568397at2"/>
<dbReference type="EMBL" id="CP014476">
    <property type="protein sequence ID" value="AMK76421.1"/>
    <property type="molecule type" value="Genomic_DNA"/>
</dbReference>
<evidence type="ECO:0008006" key="4">
    <source>
        <dbReference type="Google" id="ProtNLM"/>
    </source>
</evidence>
<evidence type="ECO:0000256" key="1">
    <source>
        <dbReference type="SAM" id="SignalP"/>
    </source>
</evidence>
<dbReference type="RefSeq" id="WP_036273553.1">
    <property type="nucleotide sequence ID" value="NZ_CP014476.1"/>
</dbReference>
<evidence type="ECO:0000313" key="2">
    <source>
        <dbReference type="EMBL" id="AMK76421.1"/>
    </source>
</evidence>
<dbReference type="AlphaFoldDB" id="A0A126T2V1"/>
<gene>
    <name evidence="2" type="ORF">JT25_007940</name>
</gene>
<reference evidence="2 3" key="1">
    <citation type="journal article" date="2015" name="Environ. Microbiol.">
        <title>Methane oxidation coupled to nitrate reduction under hypoxia by the Gammaproteobacterium Methylomonas denitrificans, sp. nov. type strain FJG1.</title>
        <authorList>
            <person name="Kits K.D."/>
            <person name="Klotz M.G."/>
            <person name="Stein L.Y."/>
        </authorList>
    </citation>
    <scope>NUCLEOTIDE SEQUENCE [LARGE SCALE GENOMIC DNA]</scope>
    <source>
        <strain evidence="2 3">FJG1</strain>
    </source>
</reference>
<keyword evidence="1" id="KW-0732">Signal</keyword>
<feature type="signal peptide" evidence="1">
    <location>
        <begin position="1"/>
        <end position="22"/>
    </location>
</feature>
<dbReference type="Proteomes" id="UP000030512">
    <property type="component" value="Chromosome"/>
</dbReference>
<sequence>MKTSFLSLLAVVVLMISGCARTTSVKNLALPPVSTIEGAVTQLDANGFTLLDDSGSIFVRAKLPDNKKLNLSLDENVKVYGNLQGGQEKIFDGYVIRKPTGEQIIVSNPTPHFGFILQSSFK</sequence>
<feature type="chain" id="PRO_5007797722" description="DNA-binding protein" evidence="1">
    <location>
        <begin position="23"/>
        <end position="122"/>
    </location>
</feature>
<evidence type="ECO:0000313" key="3">
    <source>
        <dbReference type="Proteomes" id="UP000030512"/>
    </source>
</evidence>
<dbReference type="PROSITE" id="PS51257">
    <property type="entry name" value="PROKAR_LIPOPROTEIN"/>
    <property type="match status" value="1"/>
</dbReference>
<dbReference type="KEGG" id="mdn:JT25_007940"/>
<organism evidence="2 3">
    <name type="scientific">Methylomonas denitrificans</name>
    <dbReference type="NCBI Taxonomy" id="1538553"/>
    <lineage>
        <taxon>Bacteria</taxon>
        <taxon>Pseudomonadati</taxon>
        <taxon>Pseudomonadota</taxon>
        <taxon>Gammaproteobacteria</taxon>
        <taxon>Methylococcales</taxon>
        <taxon>Methylococcaceae</taxon>
        <taxon>Methylomonas</taxon>
    </lineage>
</organism>
<keyword evidence="3" id="KW-1185">Reference proteome</keyword>
<proteinExistence type="predicted"/>
<accession>A0A126T2V1</accession>
<name>A0A126T2V1_9GAMM</name>